<evidence type="ECO:0000313" key="1">
    <source>
        <dbReference type="EMBL" id="TWU59341.1"/>
    </source>
</evidence>
<accession>A0A5C6FI71</accession>
<keyword evidence="2" id="KW-1185">Reference proteome</keyword>
<comment type="caution">
    <text evidence="1">The sequence shown here is derived from an EMBL/GenBank/DDBJ whole genome shotgun (WGS) entry which is preliminary data.</text>
</comment>
<gene>
    <name evidence="1" type="ORF">Poly51_21290</name>
</gene>
<proteinExistence type="predicted"/>
<evidence type="ECO:0008006" key="3">
    <source>
        <dbReference type="Google" id="ProtNLM"/>
    </source>
</evidence>
<reference evidence="1 2" key="1">
    <citation type="submission" date="2019-02" db="EMBL/GenBank/DDBJ databases">
        <title>Deep-cultivation of Planctomycetes and their phenomic and genomic characterization uncovers novel biology.</title>
        <authorList>
            <person name="Wiegand S."/>
            <person name="Jogler M."/>
            <person name="Boedeker C."/>
            <person name="Pinto D."/>
            <person name="Vollmers J."/>
            <person name="Rivas-Marin E."/>
            <person name="Kohn T."/>
            <person name="Peeters S.H."/>
            <person name="Heuer A."/>
            <person name="Rast P."/>
            <person name="Oberbeckmann S."/>
            <person name="Bunk B."/>
            <person name="Jeske O."/>
            <person name="Meyerdierks A."/>
            <person name="Storesund J.E."/>
            <person name="Kallscheuer N."/>
            <person name="Luecker S."/>
            <person name="Lage O.M."/>
            <person name="Pohl T."/>
            <person name="Merkel B.J."/>
            <person name="Hornburger P."/>
            <person name="Mueller R.-W."/>
            <person name="Bruemmer F."/>
            <person name="Labrenz M."/>
            <person name="Spormann A.M."/>
            <person name="Op Den Camp H."/>
            <person name="Overmann J."/>
            <person name="Amann R."/>
            <person name="Jetten M.S.M."/>
            <person name="Mascher T."/>
            <person name="Medema M.H."/>
            <person name="Devos D.P."/>
            <person name="Kaster A.-K."/>
            <person name="Ovreas L."/>
            <person name="Rohde M."/>
            <person name="Galperin M.Y."/>
            <person name="Jogler C."/>
        </authorList>
    </citation>
    <scope>NUCLEOTIDE SEQUENCE [LARGE SCALE GENOMIC DNA]</scope>
    <source>
        <strain evidence="1 2">Poly51</strain>
    </source>
</reference>
<dbReference type="EMBL" id="SJPW01000002">
    <property type="protein sequence ID" value="TWU59341.1"/>
    <property type="molecule type" value="Genomic_DNA"/>
</dbReference>
<sequence>MNRCAQNPYLLATFLMIGIAIAEAPGIAFGQMQTWNVSGSGSGLWSNAANWTPGQVPTQSSNVFIPGFTTSGLGNPNPQITSPAFANQVVANAGMMSALLEVRSTLTVGNGGMILNNQSTNLLGNLGGRVVVNGDIQLNGAGAAESGATINISSNGTHTQPILDVQKLTIGGSMSGLTQLSSNSQSLSAAVPIVRAQQVFVGSSGMAGFSSDALITGIGVGTNPALTIGSSTGSGLVDSNRLSVNGNIKMGVNGSGGSMGNNLLQVSSNGTLTAGNADIAQGNFTVSQNAMASLSNLTLQNEGAFQTSAGSSLSVAGKILQQQDSVAASDIGGTVSANQVELRGTTNVNVGGTLLADSVNFESESNTLVKGSVGTDANRINALSVNGGNFSIDGTSSNTGKVFAGDLTLSSGEINDTTVSNMEVGNGVHAASLNVSGTTTIDGIRSHMHIGQSGMASLNDLVLNNGSIEVGGHLTINGSMTVDAQGYGAIRTYASGMLTISSLNLNEGTLQLGGNMTGDITQVGGILAPGQSPGLLDLVGNYSLNSGILQMELGGANAADFDRLKATSITLGGTSQLEVVWYNGFEAALGNQFDILDFTTINGTFSSMLLPTLSNGLLWNSSALYTTGVLSVVSASAVPELSSSLMLAMGGLTVCFVHRRRTRRCIESRT</sequence>
<evidence type="ECO:0000313" key="2">
    <source>
        <dbReference type="Proteomes" id="UP000318288"/>
    </source>
</evidence>
<name>A0A5C6FI71_9BACT</name>
<organism evidence="1 2">
    <name type="scientific">Rubripirellula tenax</name>
    <dbReference type="NCBI Taxonomy" id="2528015"/>
    <lineage>
        <taxon>Bacteria</taxon>
        <taxon>Pseudomonadati</taxon>
        <taxon>Planctomycetota</taxon>
        <taxon>Planctomycetia</taxon>
        <taxon>Pirellulales</taxon>
        <taxon>Pirellulaceae</taxon>
        <taxon>Rubripirellula</taxon>
    </lineage>
</organism>
<dbReference type="AlphaFoldDB" id="A0A5C6FI71"/>
<protein>
    <recommendedName>
        <fullName evidence="3">Autotransporter-associated beta strand repeat protein</fullName>
    </recommendedName>
</protein>
<dbReference type="OrthoDB" id="291768at2"/>
<dbReference type="RefSeq" id="WP_146456877.1">
    <property type="nucleotide sequence ID" value="NZ_SJPW01000002.1"/>
</dbReference>
<dbReference type="Proteomes" id="UP000318288">
    <property type="component" value="Unassembled WGS sequence"/>
</dbReference>